<name>A0A6S7KIA7_PARCT</name>
<proteinExistence type="predicted"/>
<organism evidence="1 2">
    <name type="scientific">Paramuricea clavata</name>
    <name type="common">Red gorgonian</name>
    <name type="synonym">Violescent sea-whip</name>
    <dbReference type="NCBI Taxonomy" id="317549"/>
    <lineage>
        <taxon>Eukaryota</taxon>
        <taxon>Metazoa</taxon>
        <taxon>Cnidaria</taxon>
        <taxon>Anthozoa</taxon>
        <taxon>Octocorallia</taxon>
        <taxon>Malacalcyonacea</taxon>
        <taxon>Plexauridae</taxon>
        <taxon>Paramuricea</taxon>
    </lineage>
</organism>
<dbReference type="Gene3D" id="3.30.420.10">
    <property type="entry name" value="Ribonuclease H-like superfamily/Ribonuclease H"/>
    <property type="match status" value="1"/>
</dbReference>
<dbReference type="SUPFAM" id="SSF53098">
    <property type="entry name" value="Ribonuclease H-like"/>
    <property type="match status" value="1"/>
</dbReference>
<evidence type="ECO:0000313" key="2">
    <source>
        <dbReference type="Proteomes" id="UP001152795"/>
    </source>
</evidence>
<dbReference type="AlphaFoldDB" id="A0A6S7KIA7"/>
<evidence type="ECO:0000313" key="1">
    <source>
        <dbReference type="EMBL" id="CAB4044717.1"/>
    </source>
</evidence>
<dbReference type="InterPro" id="IPR012337">
    <property type="entry name" value="RNaseH-like_sf"/>
</dbReference>
<dbReference type="GO" id="GO:0003676">
    <property type="term" value="F:nucleic acid binding"/>
    <property type="evidence" value="ECO:0007669"/>
    <property type="project" value="InterPro"/>
</dbReference>
<protein>
    <submittedName>
        <fullName evidence="1">Transposon Ty3-I Gag-Pol poly</fullName>
    </submittedName>
</protein>
<dbReference type="OrthoDB" id="425619at2759"/>
<comment type="caution">
    <text evidence="1">The sequence shown here is derived from an EMBL/GenBank/DDBJ whole genome shotgun (WGS) entry which is preliminary data.</text>
</comment>
<dbReference type="PANTHER" id="PTHR37984">
    <property type="entry name" value="PROTEIN CBG26694"/>
    <property type="match status" value="1"/>
</dbReference>
<accession>A0A6S7KIA7</accession>
<dbReference type="Proteomes" id="UP001152795">
    <property type="component" value="Unassembled WGS sequence"/>
</dbReference>
<keyword evidence="2" id="KW-1185">Reference proteome</keyword>
<dbReference type="InterPro" id="IPR036397">
    <property type="entry name" value="RNaseH_sf"/>
</dbReference>
<dbReference type="InterPro" id="IPR050951">
    <property type="entry name" value="Retrovirus_Pol_polyprotein"/>
</dbReference>
<gene>
    <name evidence="1" type="ORF">PACLA_8A011934</name>
</gene>
<dbReference type="PANTHER" id="PTHR37984:SF5">
    <property type="entry name" value="PROTEIN NYNRIN-LIKE"/>
    <property type="match status" value="1"/>
</dbReference>
<reference evidence="1" key="1">
    <citation type="submission" date="2020-04" db="EMBL/GenBank/DDBJ databases">
        <authorList>
            <person name="Alioto T."/>
            <person name="Alioto T."/>
            <person name="Gomez Garrido J."/>
        </authorList>
    </citation>
    <scope>NUCLEOTIDE SEQUENCE</scope>
    <source>
        <strain evidence="1">A484AB</strain>
    </source>
</reference>
<dbReference type="EMBL" id="CACRXK020035938">
    <property type="protein sequence ID" value="CAB4044717.1"/>
    <property type="molecule type" value="Genomic_DNA"/>
</dbReference>
<sequence length="145" mass="16916">MEKRTDAVLLLLSKDTEMPPTHQRPREEKPFALIKLEVDLKVPLPITKEEFDNIVVITDPCRNYAEMHPIRGQTRPQENVDVERINRTMGEALTKLEEKHPNRWFQHLPDVQLAHNTAVHTNTGVSPYELVFKDQLRSKFEILTL</sequence>